<dbReference type="EMBL" id="VRTY01000043">
    <property type="protein sequence ID" value="TXK45363.1"/>
    <property type="molecule type" value="Genomic_DNA"/>
</dbReference>
<dbReference type="RefSeq" id="WP_147922099.1">
    <property type="nucleotide sequence ID" value="NZ_VRTY01000043.1"/>
</dbReference>
<comment type="caution">
    <text evidence="2">The sequence shown here is derived from an EMBL/GenBank/DDBJ whole genome shotgun (WGS) entry which is preliminary data.</text>
</comment>
<accession>A0A5C8K8E9</accession>
<dbReference type="InterPro" id="IPR028973">
    <property type="entry name" value="PhnB-like"/>
</dbReference>
<reference evidence="2 3" key="1">
    <citation type="submission" date="2019-08" db="EMBL/GenBank/DDBJ databases">
        <authorList>
            <person name="Shi S."/>
        </authorList>
    </citation>
    <scope>NUCLEOTIDE SEQUENCE [LARGE SCALE GENOMIC DNA]</scope>
    <source>
        <strain evidence="2 3">GY10130</strain>
    </source>
</reference>
<dbReference type="InterPro" id="IPR029068">
    <property type="entry name" value="Glyas_Bleomycin-R_OHBP_Dase"/>
</dbReference>
<keyword evidence="3" id="KW-1185">Reference proteome</keyword>
<organism evidence="2 3">
    <name type="scientific">Pontibacter qinzhouensis</name>
    <dbReference type="NCBI Taxonomy" id="2603253"/>
    <lineage>
        <taxon>Bacteria</taxon>
        <taxon>Pseudomonadati</taxon>
        <taxon>Bacteroidota</taxon>
        <taxon>Cytophagia</taxon>
        <taxon>Cytophagales</taxon>
        <taxon>Hymenobacteraceae</taxon>
        <taxon>Pontibacter</taxon>
    </lineage>
</organism>
<dbReference type="SUPFAM" id="SSF54593">
    <property type="entry name" value="Glyoxalase/Bleomycin resistance protein/Dihydroxybiphenyl dioxygenase"/>
    <property type="match status" value="1"/>
</dbReference>
<dbReference type="Proteomes" id="UP000321926">
    <property type="component" value="Unassembled WGS sequence"/>
</dbReference>
<dbReference type="Gene3D" id="3.10.180.10">
    <property type="entry name" value="2,3-Dihydroxybiphenyl 1,2-Dioxygenase, domain 1"/>
    <property type="match status" value="1"/>
</dbReference>
<protein>
    <submittedName>
        <fullName evidence="2">VOC family protein</fullName>
    </submittedName>
</protein>
<dbReference type="PANTHER" id="PTHR33990">
    <property type="entry name" value="PROTEIN YJDN-RELATED"/>
    <property type="match status" value="1"/>
</dbReference>
<dbReference type="AlphaFoldDB" id="A0A5C8K8E9"/>
<gene>
    <name evidence="2" type="ORF">FVR03_12565</name>
</gene>
<evidence type="ECO:0000313" key="2">
    <source>
        <dbReference type="EMBL" id="TXK45363.1"/>
    </source>
</evidence>
<dbReference type="PANTHER" id="PTHR33990:SF1">
    <property type="entry name" value="PROTEIN YJDN"/>
    <property type="match status" value="1"/>
</dbReference>
<dbReference type="Pfam" id="PF06983">
    <property type="entry name" value="3-dmu-9_3-mt"/>
    <property type="match status" value="1"/>
</dbReference>
<proteinExistence type="predicted"/>
<dbReference type="OrthoDB" id="9795306at2"/>
<name>A0A5C8K8E9_9BACT</name>
<dbReference type="CDD" id="cd06588">
    <property type="entry name" value="PhnB_like"/>
    <property type="match status" value="1"/>
</dbReference>
<evidence type="ECO:0000313" key="3">
    <source>
        <dbReference type="Proteomes" id="UP000321926"/>
    </source>
</evidence>
<sequence>MAQVSTYLNFPSQTEEAFNFYKAVFGTEFIGGISRFGDIPPSDDMPPVAEADKNLIMNVALPILGGHVIMGTDATESMGFKLNMGNNMYIMLQPDTREETEQLFKALSAGGAVEQELQDMFWGDYYGSCRDKFGVGWMFNCDQKKEA</sequence>
<feature type="domain" description="PhnB-like" evidence="1">
    <location>
        <begin position="3"/>
        <end position="137"/>
    </location>
</feature>
<evidence type="ECO:0000259" key="1">
    <source>
        <dbReference type="Pfam" id="PF06983"/>
    </source>
</evidence>